<feature type="domain" description="EF-hand" evidence="2">
    <location>
        <begin position="147"/>
        <end position="182"/>
    </location>
</feature>
<organism evidence="3 4">
    <name type="scientific">Parazoarcus communis SWub3 = DSM 12120</name>
    <dbReference type="NCBI Taxonomy" id="1121029"/>
    <lineage>
        <taxon>Bacteria</taxon>
        <taxon>Pseudomonadati</taxon>
        <taxon>Pseudomonadota</taxon>
        <taxon>Betaproteobacteria</taxon>
        <taxon>Rhodocyclales</taxon>
        <taxon>Zoogloeaceae</taxon>
        <taxon>Parazoarcus</taxon>
    </lineage>
</organism>
<protein>
    <submittedName>
        <fullName evidence="3">EF-hand domain-containing protein</fullName>
    </submittedName>
</protein>
<dbReference type="SUPFAM" id="SSF47473">
    <property type="entry name" value="EF-hand"/>
    <property type="match status" value="1"/>
</dbReference>
<dbReference type="Pfam" id="PF13499">
    <property type="entry name" value="EF-hand_7"/>
    <property type="match status" value="1"/>
</dbReference>
<dbReference type="PROSITE" id="PS00018">
    <property type="entry name" value="EF_HAND_1"/>
    <property type="match status" value="1"/>
</dbReference>
<dbReference type="AlphaFoldDB" id="A0A323VC21"/>
<reference evidence="3 4" key="1">
    <citation type="submission" date="2018-06" db="EMBL/GenBank/DDBJ databases">
        <title>Azoarcus communis strain SWub3 genome.</title>
        <authorList>
            <person name="Zorraquino Salvo V."/>
            <person name="Toubiana D."/>
            <person name="Blumwald E."/>
        </authorList>
    </citation>
    <scope>NUCLEOTIDE SEQUENCE [LARGE SCALE GENOMIC DNA]</scope>
    <source>
        <strain evidence="3 4">SWub3</strain>
    </source>
</reference>
<comment type="caution">
    <text evidence="3">The sequence shown here is derived from an EMBL/GenBank/DDBJ whole genome shotgun (WGS) entry which is preliminary data.</text>
</comment>
<name>A0A323VC21_9RHOO</name>
<sequence>MSSIGSVGSTAAMMQSMSAMRRPSAADMANKLFSALDTQGQGYLEKSDLASALSQIGSTGESELDEVFAQLDADSDGKLTQTELTDSLQRLSDQLDQQFDSLRMQGAMGGMGGMPPPPPPAQDSGFTEDELNAQLAEIGDTDDVRADLLETVLNNFSAADTDGDGKVSFTEAMAAKQAADGSAAATGTGTSTAAASGASSDDGLKVMMQIMRLMQAYGDSEQGTRPAAAISVNA</sequence>
<dbReference type="InterPro" id="IPR018247">
    <property type="entry name" value="EF_Hand_1_Ca_BS"/>
</dbReference>
<proteinExistence type="predicted"/>
<dbReference type="InterPro" id="IPR011992">
    <property type="entry name" value="EF-hand-dom_pair"/>
</dbReference>
<dbReference type="SMART" id="SM00054">
    <property type="entry name" value="EFh"/>
    <property type="match status" value="3"/>
</dbReference>
<dbReference type="GO" id="GO:0005509">
    <property type="term" value="F:calcium ion binding"/>
    <property type="evidence" value="ECO:0007669"/>
    <property type="project" value="InterPro"/>
</dbReference>
<dbReference type="EMBL" id="QKOE01000002">
    <property type="protein sequence ID" value="PZA17778.1"/>
    <property type="molecule type" value="Genomic_DNA"/>
</dbReference>
<evidence type="ECO:0000256" key="1">
    <source>
        <dbReference type="SAM" id="MobiDB-lite"/>
    </source>
</evidence>
<feature type="region of interest" description="Disordered" evidence="1">
    <location>
        <begin position="175"/>
        <end position="201"/>
    </location>
</feature>
<evidence type="ECO:0000313" key="4">
    <source>
        <dbReference type="Proteomes" id="UP000248259"/>
    </source>
</evidence>
<dbReference type="Proteomes" id="UP000248259">
    <property type="component" value="Unassembled WGS sequence"/>
</dbReference>
<dbReference type="RefSeq" id="WP_110523123.1">
    <property type="nucleotide sequence ID" value="NZ_QKOE01000002.1"/>
</dbReference>
<accession>A0A323VC21</accession>
<evidence type="ECO:0000313" key="3">
    <source>
        <dbReference type="EMBL" id="PZA17778.1"/>
    </source>
</evidence>
<feature type="region of interest" description="Disordered" evidence="1">
    <location>
        <begin position="1"/>
        <end position="21"/>
    </location>
</feature>
<gene>
    <name evidence="3" type="ORF">DNK49_04410</name>
</gene>
<dbReference type="Pfam" id="PF13202">
    <property type="entry name" value="EF-hand_5"/>
    <property type="match status" value="1"/>
</dbReference>
<dbReference type="InterPro" id="IPR002048">
    <property type="entry name" value="EF_hand_dom"/>
</dbReference>
<dbReference type="OrthoDB" id="8590058at2"/>
<dbReference type="Gene3D" id="1.10.238.10">
    <property type="entry name" value="EF-hand"/>
    <property type="match status" value="2"/>
</dbReference>
<feature type="compositionally biased region" description="Low complexity" evidence="1">
    <location>
        <begin position="178"/>
        <end position="201"/>
    </location>
</feature>
<evidence type="ECO:0000259" key="2">
    <source>
        <dbReference type="PROSITE" id="PS50222"/>
    </source>
</evidence>
<feature type="compositionally biased region" description="Low complexity" evidence="1">
    <location>
        <begin position="9"/>
        <end position="21"/>
    </location>
</feature>
<feature type="domain" description="EF-hand" evidence="2">
    <location>
        <begin position="59"/>
        <end position="94"/>
    </location>
</feature>
<keyword evidence="4" id="KW-1185">Reference proteome</keyword>
<dbReference type="PROSITE" id="PS50222">
    <property type="entry name" value="EF_HAND_2"/>
    <property type="match status" value="2"/>
</dbReference>